<dbReference type="AlphaFoldDB" id="A0AA35CKJ5"/>
<dbReference type="InterPro" id="IPR001279">
    <property type="entry name" value="Metallo-B-lactamas"/>
</dbReference>
<accession>A0AA35CKJ5</accession>
<evidence type="ECO:0000313" key="3">
    <source>
        <dbReference type="Proteomes" id="UP001163687"/>
    </source>
</evidence>
<feature type="domain" description="Metallo-beta-lactamase" evidence="1">
    <location>
        <begin position="27"/>
        <end position="240"/>
    </location>
</feature>
<evidence type="ECO:0000313" key="2">
    <source>
        <dbReference type="EMBL" id="BDG60917.1"/>
    </source>
</evidence>
<dbReference type="SMART" id="SM00849">
    <property type="entry name" value="Lactamase_B"/>
    <property type="match status" value="1"/>
</dbReference>
<organism evidence="2 3">
    <name type="scientific">Caldinitratiruptor microaerophilus</name>
    <dbReference type="NCBI Taxonomy" id="671077"/>
    <lineage>
        <taxon>Bacteria</taxon>
        <taxon>Bacillati</taxon>
        <taxon>Bacillota</taxon>
        <taxon>Clostridia</taxon>
        <taxon>Eubacteriales</taxon>
        <taxon>Symbiobacteriaceae</taxon>
        <taxon>Caldinitratiruptor</taxon>
    </lineage>
</organism>
<dbReference type="Pfam" id="PF00753">
    <property type="entry name" value="Lactamase_B"/>
    <property type="match status" value="1"/>
</dbReference>
<protein>
    <submittedName>
        <fullName evidence="2">MBL fold metallo-hydrolase</fullName>
    </submittedName>
</protein>
<reference evidence="2" key="1">
    <citation type="submission" date="2022-03" db="EMBL/GenBank/DDBJ databases">
        <title>Complete genome sequence of Caldinitratiruptor microaerophilus.</title>
        <authorList>
            <person name="Mukaiyama R."/>
            <person name="Nishiyama T."/>
            <person name="Ueda K."/>
        </authorList>
    </citation>
    <scope>NUCLEOTIDE SEQUENCE</scope>
    <source>
        <strain evidence="2">JCM 16183</strain>
    </source>
</reference>
<dbReference type="Proteomes" id="UP001163687">
    <property type="component" value="Chromosome"/>
</dbReference>
<dbReference type="InterPro" id="IPR036866">
    <property type="entry name" value="RibonucZ/Hydroxyglut_hydro"/>
</dbReference>
<dbReference type="EMBL" id="AP025628">
    <property type="protein sequence ID" value="BDG60917.1"/>
    <property type="molecule type" value="Genomic_DNA"/>
</dbReference>
<dbReference type="InterPro" id="IPR036388">
    <property type="entry name" value="WH-like_DNA-bd_sf"/>
</dbReference>
<proteinExistence type="predicted"/>
<dbReference type="SUPFAM" id="SSF56281">
    <property type="entry name" value="Metallo-hydrolase/oxidoreductase"/>
    <property type="match status" value="1"/>
</dbReference>
<gene>
    <name evidence="2" type="ORF">caldi_20070</name>
</gene>
<dbReference type="CDD" id="cd07725">
    <property type="entry name" value="TTHA1429-like_MBL-fold"/>
    <property type="match status" value="1"/>
</dbReference>
<name>A0AA35CKJ5_9FIRM</name>
<dbReference type="PANTHER" id="PTHR23131">
    <property type="entry name" value="ENDORIBONUCLEASE LACTB2"/>
    <property type="match status" value="1"/>
</dbReference>
<sequence length="336" mass="37589">MLLDMNISEVAPGLYLVPVPIPVPLKYVNCYAARGRSGWTLVDTGFHDAGAEAAWQAAFRQLGFGPRDVERVVVTHYHPDHYGASGWLQQLTGAPVLMLDREAAMTELMWDPAFRQGAELAAFFRRNGMPEPLTREMDWYQGKLQALVSPRPKVTTVREGDRIPVGDRLFEVLWAPGHSDGLMVLWNEEERILLADDMVLVKITPNVSLWPRMNPDPLGDFLGSLEKVGRLPAVLTLTGHRQPVYDLAGRCAELARHHDERLNAAMELAGGGATAWEVSLGLFGEQDNLHNARFAVAETLSHLEYLHRRGFLARDEDEGIVRYRRSEPRRAVSVAP</sequence>
<dbReference type="KEGG" id="cmic:caldi_20070"/>
<dbReference type="PANTHER" id="PTHR23131:SF4">
    <property type="entry name" value="METALLO-BETA-LACTAMASE SUPERFAMILY POTEIN"/>
    <property type="match status" value="1"/>
</dbReference>
<dbReference type="InterPro" id="IPR048933">
    <property type="entry name" value="B_lactamase-like_C"/>
</dbReference>
<evidence type="ECO:0000259" key="1">
    <source>
        <dbReference type="SMART" id="SM00849"/>
    </source>
</evidence>
<dbReference type="Gene3D" id="1.10.10.10">
    <property type="entry name" value="Winged helix-like DNA-binding domain superfamily/Winged helix DNA-binding domain"/>
    <property type="match status" value="1"/>
</dbReference>
<dbReference type="Gene3D" id="3.60.15.10">
    <property type="entry name" value="Ribonuclease Z/Hydroxyacylglutathione hydrolase-like"/>
    <property type="match status" value="1"/>
</dbReference>
<keyword evidence="3" id="KW-1185">Reference proteome</keyword>
<dbReference type="InterPro" id="IPR050662">
    <property type="entry name" value="Sec-metab_biosynth-thioest"/>
</dbReference>
<dbReference type="Pfam" id="PF21221">
    <property type="entry name" value="B_lactamase-like_C"/>
    <property type="match status" value="1"/>
</dbReference>